<accession>M3YE96</accession>
<comment type="similarity">
    <text evidence="2">Belongs to the CKAP2 family.</text>
</comment>
<dbReference type="GO" id="GO:0072686">
    <property type="term" value="C:mitotic spindle"/>
    <property type="evidence" value="ECO:0007669"/>
    <property type="project" value="TreeGrafter"/>
</dbReference>
<reference evidence="8" key="1">
    <citation type="submission" date="2024-06" db="UniProtKB">
        <authorList>
            <consortium name="Ensembl"/>
        </authorList>
    </citation>
    <scope>IDENTIFICATION</scope>
</reference>
<keyword evidence="5" id="KW-0206">Cytoskeleton</keyword>
<proteinExistence type="inferred from homology"/>
<dbReference type="Ensembl" id="ENSMPUT00000009809.1">
    <property type="protein sequence ID" value="ENSMPUP00000009653.1"/>
    <property type="gene ID" value="ENSMPUG00000009729.1"/>
</dbReference>
<dbReference type="eggNOG" id="ENOG502RZUT">
    <property type="taxonomic scope" value="Eukaryota"/>
</dbReference>
<dbReference type="STRING" id="9669.ENSMPUP00000009653"/>
<dbReference type="AlphaFoldDB" id="M3YE96"/>
<dbReference type="InterPro" id="IPR029197">
    <property type="entry name" value="CKAP2_C"/>
</dbReference>
<evidence type="ECO:0000313" key="8">
    <source>
        <dbReference type="Ensembl" id="ENSMPUP00000009653.1"/>
    </source>
</evidence>
<dbReference type="Pfam" id="PF15297">
    <property type="entry name" value="CKAP2_C"/>
    <property type="match status" value="1"/>
</dbReference>
<dbReference type="HOGENOM" id="CLU_1547065_0_0_1"/>
<comment type="subcellular location">
    <subcellularLocation>
        <location evidence="1">Cytoplasm</location>
        <location evidence="1">Cytoskeleton</location>
    </subcellularLocation>
</comment>
<dbReference type="PANTHER" id="PTHR47078">
    <property type="entry name" value="CYTOSKELETON-ASSOCIATED PROTEIN 2-LIKE"/>
    <property type="match status" value="1"/>
</dbReference>
<dbReference type="GeneTree" id="ENSGT00530000063691"/>
<dbReference type="InterPro" id="IPR052855">
    <property type="entry name" value="CKAP2-like"/>
</dbReference>
<evidence type="ECO:0000256" key="6">
    <source>
        <dbReference type="SAM" id="MobiDB-lite"/>
    </source>
</evidence>
<dbReference type="KEGG" id="mpuf:101691565"/>
<feature type="region of interest" description="Disordered" evidence="6">
    <location>
        <begin position="52"/>
        <end position="74"/>
    </location>
</feature>
<name>M3YE96_MUSPF</name>
<keyword evidence="4" id="KW-0597">Phosphoprotein</keyword>
<sequence>MNVFNTVYVFSFFQPIQELREVVLNILQDQNRTTEGVTSDSPVAETNVTATEELADKTESEKSHLSLKEGEQVTATPQITKAEQDNHPGIKLQIAPIPRISGLPEVQDVKLITPVRRSARIERAVSRYPEMLQEHDVVVASLKELLEVEETECFIFRKNEALPVTLGFKILES</sequence>
<evidence type="ECO:0000256" key="5">
    <source>
        <dbReference type="ARBA" id="ARBA00023212"/>
    </source>
</evidence>
<dbReference type="InParanoid" id="M3YE96"/>
<dbReference type="GO" id="GO:0005829">
    <property type="term" value="C:cytosol"/>
    <property type="evidence" value="ECO:0007669"/>
    <property type="project" value="TreeGrafter"/>
</dbReference>
<dbReference type="EMBL" id="AEYP01076495">
    <property type="status" value="NOT_ANNOTATED_CDS"/>
    <property type="molecule type" value="Genomic_DNA"/>
</dbReference>
<dbReference type="EMBL" id="AEYP01076494">
    <property type="status" value="NOT_ANNOTATED_CDS"/>
    <property type="molecule type" value="Genomic_DNA"/>
</dbReference>
<evidence type="ECO:0000259" key="7">
    <source>
        <dbReference type="Pfam" id="PF15297"/>
    </source>
</evidence>
<feature type="compositionally biased region" description="Basic and acidic residues" evidence="6">
    <location>
        <begin position="54"/>
        <end position="71"/>
    </location>
</feature>
<evidence type="ECO:0000256" key="3">
    <source>
        <dbReference type="ARBA" id="ARBA00022490"/>
    </source>
</evidence>
<evidence type="ECO:0000256" key="1">
    <source>
        <dbReference type="ARBA" id="ARBA00004245"/>
    </source>
</evidence>
<protein>
    <recommendedName>
        <fullName evidence="7">Cytoskeleton-associated protein 2 C-terminal domain-containing protein</fullName>
    </recommendedName>
</protein>
<dbReference type="PANTHER" id="PTHR47078:SF1">
    <property type="entry name" value="CYTOSKELETON-ASSOCIATED PROTEIN 2-LIKE"/>
    <property type="match status" value="1"/>
</dbReference>
<dbReference type="GO" id="GO:0005813">
    <property type="term" value="C:centrosome"/>
    <property type="evidence" value="ECO:0007669"/>
    <property type="project" value="TreeGrafter"/>
</dbReference>
<keyword evidence="3" id="KW-0963">Cytoplasm</keyword>
<evidence type="ECO:0000256" key="2">
    <source>
        <dbReference type="ARBA" id="ARBA00009468"/>
    </source>
</evidence>
<organism evidence="8">
    <name type="scientific">Mustela putorius furo</name>
    <name type="common">European domestic ferret</name>
    <name type="synonym">Mustela furo</name>
    <dbReference type="NCBI Taxonomy" id="9669"/>
    <lineage>
        <taxon>Eukaryota</taxon>
        <taxon>Metazoa</taxon>
        <taxon>Chordata</taxon>
        <taxon>Craniata</taxon>
        <taxon>Vertebrata</taxon>
        <taxon>Euteleostomi</taxon>
        <taxon>Mammalia</taxon>
        <taxon>Eutheria</taxon>
        <taxon>Laurasiatheria</taxon>
        <taxon>Carnivora</taxon>
        <taxon>Caniformia</taxon>
        <taxon>Musteloidea</taxon>
        <taxon>Mustelidae</taxon>
        <taxon>Mustelinae</taxon>
        <taxon>Mustela</taxon>
    </lineage>
</organism>
<evidence type="ECO:0000256" key="4">
    <source>
        <dbReference type="ARBA" id="ARBA00022553"/>
    </source>
</evidence>
<feature type="domain" description="Cytoskeleton-associated protein 2 C-terminal" evidence="7">
    <location>
        <begin position="106"/>
        <end position="162"/>
    </location>
</feature>